<evidence type="ECO:0000256" key="4">
    <source>
        <dbReference type="SAM" id="MobiDB-lite"/>
    </source>
</evidence>
<evidence type="ECO:0000256" key="2">
    <source>
        <dbReference type="ARBA" id="ARBA00022737"/>
    </source>
</evidence>
<evidence type="ECO:0000256" key="1">
    <source>
        <dbReference type="ARBA" id="ARBA00022658"/>
    </source>
</evidence>
<evidence type="ECO:0000259" key="6">
    <source>
        <dbReference type="PROSITE" id="PS50212"/>
    </source>
</evidence>
<feature type="compositionally biased region" description="Polar residues" evidence="4">
    <location>
        <begin position="776"/>
        <end position="789"/>
    </location>
</feature>
<protein>
    <recommendedName>
        <fullName evidence="10">Kinase non-catalytic C-lobe domain-containing protein 1</fullName>
    </recommendedName>
</protein>
<evidence type="ECO:0000313" key="9">
    <source>
        <dbReference type="Proteomes" id="UP001046870"/>
    </source>
</evidence>
<dbReference type="InterPro" id="IPR011019">
    <property type="entry name" value="KIND_dom"/>
</dbReference>
<dbReference type="GO" id="GO:0030425">
    <property type="term" value="C:dendrite"/>
    <property type="evidence" value="ECO:0007669"/>
    <property type="project" value="TreeGrafter"/>
</dbReference>
<dbReference type="PROSITE" id="PS50212">
    <property type="entry name" value="RASGEF_NTER"/>
    <property type="match status" value="1"/>
</dbReference>
<feature type="compositionally biased region" description="Basic and acidic residues" evidence="4">
    <location>
        <begin position="1140"/>
        <end position="1155"/>
    </location>
</feature>
<feature type="domain" description="N-terminal Ras-GEF" evidence="6">
    <location>
        <begin position="1389"/>
        <end position="1514"/>
    </location>
</feature>
<name>A0A9D3SZ76_MEGAT</name>
<feature type="compositionally biased region" description="Low complexity" evidence="4">
    <location>
        <begin position="304"/>
        <end position="321"/>
    </location>
</feature>
<dbReference type="SUPFAM" id="SSF48366">
    <property type="entry name" value="Ras GEF"/>
    <property type="match status" value="1"/>
</dbReference>
<dbReference type="EMBL" id="JAFDVH010000016">
    <property type="protein sequence ID" value="KAG7462736.1"/>
    <property type="molecule type" value="Genomic_DNA"/>
</dbReference>
<feature type="compositionally biased region" description="Low complexity" evidence="4">
    <location>
        <begin position="804"/>
        <end position="815"/>
    </location>
</feature>
<dbReference type="Gene3D" id="1.10.840.10">
    <property type="entry name" value="Ras guanine-nucleotide exchange factors catalytic domain"/>
    <property type="match status" value="1"/>
</dbReference>
<keyword evidence="1 3" id="KW-0344">Guanine-nucleotide releasing factor</keyword>
<evidence type="ECO:0008006" key="10">
    <source>
        <dbReference type="Google" id="ProtNLM"/>
    </source>
</evidence>
<dbReference type="GO" id="GO:0043025">
    <property type="term" value="C:neuronal cell body"/>
    <property type="evidence" value="ECO:0007669"/>
    <property type="project" value="TreeGrafter"/>
</dbReference>
<dbReference type="FunFam" id="1.10.840.10:FF:000013">
    <property type="entry name" value="Kinase non-catalytic C-lobe domain-containing 1"/>
    <property type="match status" value="1"/>
</dbReference>
<dbReference type="InterPro" id="IPR001895">
    <property type="entry name" value="RASGEF_cat_dom"/>
</dbReference>
<feature type="region of interest" description="Disordered" evidence="4">
    <location>
        <begin position="702"/>
        <end position="817"/>
    </location>
</feature>
<reference evidence="8" key="1">
    <citation type="submission" date="2021-01" db="EMBL/GenBank/DDBJ databases">
        <authorList>
            <person name="Zahm M."/>
            <person name="Roques C."/>
            <person name="Cabau C."/>
            <person name="Klopp C."/>
            <person name="Donnadieu C."/>
            <person name="Jouanno E."/>
            <person name="Lampietro C."/>
            <person name="Louis A."/>
            <person name="Herpin A."/>
            <person name="Echchiki A."/>
            <person name="Berthelot C."/>
            <person name="Parey E."/>
            <person name="Roest-Crollius H."/>
            <person name="Braasch I."/>
            <person name="Postlethwait J."/>
            <person name="Bobe J."/>
            <person name="Montfort J."/>
            <person name="Bouchez O."/>
            <person name="Begum T."/>
            <person name="Mejri S."/>
            <person name="Adams A."/>
            <person name="Chen W.-J."/>
            <person name="Guiguen Y."/>
        </authorList>
    </citation>
    <scope>NUCLEOTIDE SEQUENCE</scope>
    <source>
        <strain evidence="8">YG-15Mar2019-1</strain>
        <tissue evidence="8">Brain</tissue>
    </source>
</reference>
<dbReference type="GO" id="GO:0005085">
    <property type="term" value="F:guanyl-nucleotide exchange factor activity"/>
    <property type="evidence" value="ECO:0007669"/>
    <property type="project" value="UniProtKB-KW"/>
</dbReference>
<dbReference type="Gene3D" id="1.10.510.10">
    <property type="entry name" value="Transferase(Phosphotransferase) domain 1"/>
    <property type="match status" value="2"/>
</dbReference>
<dbReference type="GO" id="GO:0032045">
    <property type="term" value="C:guanyl-nucleotide exchange factor complex"/>
    <property type="evidence" value="ECO:0007669"/>
    <property type="project" value="TreeGrafter"/>
</dbReference>
<dbReference type="SMART" id="SM00147">
    <property type="entry name" value="RasGEF"/>
    <property type="match status" value="1"/>
</dbReference>
<dbReference type="FunFam" id="1.10.510.10:FF:000529">
    <property type="entry name" value="Kinase non-catalytic C-lobe domain-containing 1"/>
    <property type="match status" value="1"/>
</dbReference>
<dbReference type="PANTHER" id="PTHR21560">
    <property type="entry name" value="VERY KIND PROTEIN"/>
    <property type="match status" value="1"/>
</dbReference>
<feature type="region of interest" description="Disordered" evidence="4">
    <location>
        <begin position="889"/>
        <end position="930"/>
    </location>
</feature>
<feature type="region of interest" description="Disordered" evidence="4">
    <location>
        <begin position="278"/>
        <end position="339"/>
    </location>
</feature>
<evidence type="ECO:0000259" key="7">
    <source>
        <dbReference type="PROSITE" id="PS51377"/>
    </source>
</evidence>
<dbReference type="OrthoDB" id="10254377at2759"/>
<dbReference type="Pfam" id="PF00617">
    <property type="entry name" value="RasGEF"/>
    <property type="match status" value="1"/>
</dbReference>
<dbReference type="Pfam" id="PF00618">
    <property type="entry name" value="RasGEF_N"/>
    <property type="match status" value="1"/>
</dbReference>
<gene>
    <name evidence="8" type="ORF">MATL_G00187910</name>
</gene>
<feature type="compositionally biased region" description="Basic and acidic residues" evidence="4">
    <location>
        <begin position="724"/>
        <end position="736"/>
    </location>
</feature>
<feature type="region of interest" description="Disordered" evidence="4">
    <location>
        <begin position="1"/>
        <end position="20"/>
    </location>
</feature>
<dbReference type="GO" id="GO:0048814">
    <property type="term" value="P:regulation of dendrite morphogenesis"/>
    <property type="evidence" value="ECO:0007669"/>
    <property type="project" value="TreeGrafter"/>
</dbReference>
<feature type="domain" description="Ras-GEF" evidence="5">
    <location>
        <begin position="1614"/>
        <end position="1866"/>
    </location>
</feature>
<comment type="caution">
    <text evidence="8">The sequence shown here is derived from an EMBL/GenBank/DDBJ whole genome shotgun (WGS) entry which is preliminary data.</text>
</comment>
<evidence type="ECO:0000256" key="3">
    <source>
        <dbReference type="PROSITE-ProRule" id="PRU00168"/>
    </source>
</evidence>
<evidence type="ECO:0000313" key="8">
    <source>
        <dbReference type="EMBL" id="KAG7462736.1"/>
    </source>
</evidence>
<proteinExistence type="predicted"/>
<dbReference type="Pfam" id="PF16474">
    <property type="entry name" value="KIND"/>
    <property type="match status" value="1"/>
</dbReference>
<dbReference type="Proteomes" id="UP001046870">
    <property type="component" value="Chromosome 16"/>
</dbReference>
<dbReference type="PROSITE" id="PS51377">
    <property type="entry name" value="KIND"/>
    <property type="match status" value="2"/>
</dbReference>
<feature type="compositionally biased region" description="Gly residues" evidence="4">
    <location>
        <begin position="919"/>
        <end position="928"/>
    </location>
</feature>
<dbReference type="Gene3D" id="1.20.870.10">
    <property type="entry name" value="Son of sevenless (SoS) protein Chain: S domain 1"/>
    <property type="match status" value="1"/>
</dbReference>
<keyword evidence="9" id="KW-1185">Reference proteome</keyword>
<organism evidence="8 9">
    <name type="scientific">Megalops atlanticus</name>
    <name type="common">Tarpon</name>
    <name type="synonym">Clupea gigantea</name>
    <dbReference type="NCBI Taxonomy" id="7932"/>
    <lineage>
        <taxon>Eukaryota</taxon>
        <taxon>Metazoa</taxon>
        <taxon>Chordata</taxon>
        <taxon>Craniata</taxon>
        <taxon>Vertebrata</taxon>
        <taxon>Euteleostomi</taxon>
        <taxon>Actinopterygii</taxon>
        <taxon>Neopterygii</taxon>
        <taxon>Teleostei</taxon>
        <taxon>Elopiformes</taxon>
        <taxon>Megalopidae</taxon>
        <taxon>Megalops</taxon>
    </lineage>
</organism>
<dbReference type="SUPFAM" id="SSF56112">
    <property type="entry name" value="Protein kinase-like (PK-like)"/>
    <property type="match status" value="2"/>
</dbReference>
<sequence>MGTFETAVSTYYEEEEEEEDEYYEFEPLPALLEDEENVSLADILSLRDSCLSEQEVWAVCLECVLALQSIAHSPLFHTLCITPDTLAFNAHGNVSFMEQLSDDPEGSFMPPEFDRTGNTFEGHVYSLGSTLAAALDFVIEPELEPELGPEARRLLDQMQQERPEDRPSLQDILALGKGQLQDVSSTRVCRKLSAIGRRVLSIESVGAFYDEPVSAWGVQEQLQKARQQSFERSLLNGSSSSEDIVSICKNHKVDASGGDAEYARNMLEGRDVSLCTDTGVSEEGAQTHREEDLFQLQTDSRSQGSSPVRRAPGRSGRPRGVLNRSSSVPDSNNPPALERLHVNRNTPLHNLTEIGAEDNTADTILRTAGLHNSDCDPSAQCCSSIGNDGTLEFLQCSLDRNRNFTQMSGHNEWGPEEDSVQEPEVNLQYGVQNHKASANSVRNSMYSPGNHMTKSMLCLKEESQDEWISLRELLCRCGRPLTVNELWALCHTCLSTLQTYIDFPAYLCLDSVYIGCEGEMLFLKPKNTGSCDPFYLAPEFQDHGIVTEKVCVYGVAAILWATAKFNLSPHQKLAMPRKLKRLLLEMAKRTPLERPSIVMAKKSCREFLSRQGTSAEVVWSKLIHRAHKSHYKEWNAEAQNALETMKMENHEESSPNKIGFVPCTGENGLSPVQGPVPHHYPVTTDAQLPDAFTSPATHFTPIVLTRDRTTEGGSLTRNPVTGGSEHKFESTGDSHPDVVLNNTLAQGAESEEDDGSRSVTRDNDSLRDCSSTSSSGKTLVNSLSPSSSIHTDRETESLPPRCGPVSSPSSAVSSSQNTGTFGSFLLRQDPRTGLLTLFPVQISIPEPIPGLEAGLPPLSTSLPGQNLQAMAKSASAVIPRVPKDCTVTDAPEASQIPPPQNANLFPAGSGRKHSDTKGGSLGMEGGAQGVSAEPSQAQNAQIHPSLQGVIKLLREEFAFQGYLENGIEDLAMGEYIFCLRDLQHDTFCRAVSEKFCDLYWDEKLLDALYRVVNKKESALSHRDSSCTSSSNTPTPSKGQQRPAASPPAREGTEEGDAWSQSRDRRETSPYRPKAGDRGVAGPLDLGRSTGEDGAPDPSADVCESSDRAGIPCAPETHDTERAEDLPKHVLPDLDTPPVPRPKDVEEGEGSARGEMDSVECPVGGAEESPSDVESPWHARAAEGSLGRGQLSLDYSEDMEDTDSLTSMGGLQEEGRTLGAEGHSCALGWALSFYGEEYFKEEVLKYASKLARHSESPCLEAKMQDKSFLEQDFNQELHQQLMMETRNLKKTRNFYHKLLHQERKNKGSEAKIMLSKLKIQMEEMRSKVEFLESVRKYLEVLCLDQWGLEVPLLASLAVSRPAPLELHPSEDTSVLTFQPGTGKGRGSPSGPSVLLAGTPLGLMAYLYARNAPLEGYIQQFLYTYRYFCTPQEFLQFLMEKFISAAGDSREPSAEQVKVHHRTLDLLQAWVEDSQQVDFLPKSSLQLTLEEFLTTQVIPVDSRGEALLTQLKSPPRKRRSHFVVGCHGSPTSTREEDDVQSIHSICRKSSIEDSGRKSFQWRISRVVEPQTAQPKEKTYSIAAALPRPCYSSLMDELSSSCLKSEERHPFYQSEHSAQHTAHQLTLLQQEIFQGCHPVHFLNSRAQGVRDKTVSVSKTLSPDSPPAEGSSLFASELMVQERYLTQLLKYADSVTNWVSAEIVICDTLKAQAGLLSKFLLMAKYCYESRNFATAIQILGGLENVIVKQLPAWRHLSAKVCEILEELRAVQVFLKSDNLCLMEGERFKRLPTLPAAHILAMHIQQLEIGAFTLANGAYKWPKLRNIAKVVSQVRAFQEKVFTYAADLELQAYLRHRIALLSDCDIPLLAAENDANFQISSERHSRKIQDTLRRVKATFQ</sequence>
<feature type="compositionally biased region" description="Polar residues" evidence="4">
    <location>
        <begin position="323"/>
        <end position="334"/>
    </location>
</feature>
<feature type="region of interest" description="Disordered" evidence="4">
    <location>
        <begin position="1020"/>
        <end position="1175"/>
    </location>
</feature>
<keyword evidence="2" id="KW-0677">Repeat</keyword>
<dbReference type="InterPro" id="IPR023578">
    <property type="entry name" value="Ras_GEF_dom_sf"/>
</dbReference>
<dbReference type="SMART" id="SM00750">
    <property type="entry name" value="KIND"/>
    <property type="match status" value="2"/>
</dbReference>
<accession>A0A9D3SZ76</accession>
<feature type="compositionally biased region" description="Basic and acidic residues" evidence="4">
    <location>
        <begin position="1061"/>
        <end position="1076"/>
    </location>
</feature>
<feature type="compositionally biased region" description="Low complexity" evidence="4">
    <location>
        <begin position="1025"/>
        <end position="1036"/>
    </location>
</feature>
<dbReference type="CDD" id="cd06224">
    <property type="entry name" value="REM"/>
    <property type="match status" value="1"/>
</dbReference>
<dbReference type="InterPro" id="IPR036964">
    <property type="entry name" value="RASGEF_cat_dom_sf"/>
</dbReference>
<evidence type="ECO:0000259" key="5">
    <source>
        <dbReference type="PROSITE" id="PS50009"/>
    </source>
</evidence>
<dbReference type="InterPro" id="IPR029899">
    <property type="entry name" value="KNDC1"/>
</dbReference>
<dbReference type="PROSITE" id="PS50009">
    <property type="entry name" value="RASGEF_CAT"/>
    <property type="match status" value="1"/>
</dbReference>
<feature type="domain" description="KIND" evidence="7">
    <location>
        <begin position="468"/>
        <end position="633"/>
    </location>
</feature>
<dbReference type="InterPro" id="IPR011009">
    <property type="entry name" value="Kinase-like_dom_sf"/>
</dbReference>
<feature type="compositionally biased region" description="Polar residues" evidence="4">
    <location>
        <begin position="711"/>
        <end position="721"/>
    </location>
</feature>
<dbReference type="InterPro" id="IPR000651">
    <property type="entry name" value="Ras-like_Gua-exchang_fac_N"/>
</dbReference>
<feature type="domain" description="KIND" evidence="7">
    <location>
        <begin position="38"/>
        <end position="218"/>
    </location>
</feature>
<dbReference type="SMART" id="SM00229">
    <property type="entry name" value="RasGEFN"/>
    <property type="match status" value="1"/>
</dbReference>
<feature type="region of interest" description="Disordered" evidence="4">
    <location>
        <begin position="1368"/>
        <end position="1389"/>
    </location>
</feature>
<dbReference type="GO" id="GO:0007264">
    <property type="term" value="P:small GTPase-mediated signal transduction"/>
    <property type="evidence" value="ECO:0007669"/>
    <property type="project" value="InterPro"/>
</dbReference>
<dbReference type="PANTHER" id="PTHR21560:SF0">
    <property type="entry name" value="KINASE NON-CATALYTIC C-LOBE DOMAIN-CONTAINING PROTEIN 1"/>
    <property type="match status" value="1"/>
</dbReference>
<feature type="compositionally biased region" description="Basic and acidic residues" evidence="4">
    <location>
        <begin position="755"/>
        <end position="767"/>
    </location>
</feature>
<feature type="compositionally biased region" description="Basic and acidic residues" evidence="4">
    <location>
        <begin position="1115"/>
        <end position="1131"/>
    </location>
</feature>